<dbReference type="VEuPathDB" id="FungiDB:B9J08_005051"/>
<gene>
    <name evidence="2" type="ORF">QG37_01199</name>
</gene>
<dbReference type="Pfam" id="PF01419">
    <property type="entry name" value="Jacalin"/>
    <property type="match status" value="1"/>
</dbReference>
<dbReference type="EMBL" id="LGST01000008">
    <property type="protein sequence ID" value="KNE01856.1"/>
    <property type="molecule type" value="Genomic_DNA"/>
</dbReference>
<dbReference type="InterPro" id="IPR021917">
    <property type="entry name" value="Unchr_Zn-peptidase-like"/>
</dbReference>
<dbReference type="InterPro" id="IPR053002">
    <property type="entry name" value="Metalloproteinase_M10B"/>
</dbReference>
<dbReference type="VEuPathDB" id="FungiDB:CJI96_0003841"/>
<name>A0A0L0P746_CANAR</name>
<sequence length="723" mass="80937">MTIQFNYNSGEIVSLPAVIVSGRTSYNIRRGLVQFVNNQNRVFPPQFFEVNNGQFKALVHVSPGEPNNFEVHILNEASLDPSGFPVNHQNVVDSGRLTLFFNPLPQNKPVHLCVILGRDSNGAYDMPKYKLNQGQQAHLATAIQRLKVAARMMQAFTQDEFHRLGLSNRSFQFVEETVSHQAIFGYNVDSPTPHQEVKVHVLRSPKTVAELRNPDYAQQNPDAKDNGWLFGHAIDLIKNTPEIYASYKQTNTAIQCAVMYLDSTWNKKFITTHAALGGGTGEVKLAIFGSHGLHSYPFTFPQISTTLTDGTKLSTNEVANDCNQCGTTWECHNICLGAFMHEIGHLFGLPHQTDGVMLRDYMWWNRCFVTREVRCLRDGSNGRIINPDGLWPKECHWNIRDLIRYFYHDSFSIPVDDNDQTFPKSYATTMKPDNLYSNAEVPLLYPVGEGKVSIKSDAGIFMIELVHDDLARHHTVFYPKSYGGPGLQHEINLDYHQCLRDIRLAQHDAGENFAVRVLSVAGDLWIPDFKKHCHLANTINSDFGLGRGTIAGVKSALLGSEKGQMKYIGFDVNGIYKIRVYHGGALDGFTIYYKSTTEQNNAPPVPPRHGGSLSRFMNKLNIQDHKAPAGQGEATLGNKRPHYTDFDLQPGETIEKFSFRNGQWMDAMRIHTTKGRASPMLGNANGGHLSSLATPGPEFHIVGMYGYTGSWMDGLGLIYAKLK</sequence>
<evidence type="ECO:0000313" key="2">
    <source>
        <dbReference type="EMBL" id="KNE01856.1"/>
    </source>
</evidence>
<dbReference type="InterPro" id="IPR036404">
    <property type="entry name" value="Jacalin-like_lectin_dom_sf"/>
</dbReference>
<feature type="domain" description="Jacalin-type lectin" evidence="1">
    <location>
        <begin position="552"/>
        <end position="721"/>
    </location>
</feature>
<evidence type="ECO:0000259" key="1">
    <source>
        <dbReference type="PROSITE" id="PS51752"/>
    </source>
</evidence>
<dbReference type="AlphaFoldDB" id="A0A0L0P746"/>
<dbReference type="Proteomes" id="UP000037122">
    <property type="component" value="Unassembled WGS sequence"/>
</dbReference>
<dbReference type="PANTHER" id="PTHR21054:SF2">
    <property type="entry name" value="MIP04191P"/>
    <property type="match status" value="1"/>
</dbReference>
<evidence type="ECO:0000313" key="3">
    <source>
        <dbReference type="Proteomes" id="UP000037122"/>
    </source>
</evidence>
<dbReference type="InterPro" id="IPR001229">
    <property type="entry name" value="Jacalin-like_lectin_dom"/>
</dbReference>
<dbReference type="VEuPathDB" id="FungiDB:CJJ09_004303"/>
<accession>A0A0L0P746</accession>
<dbReference type="Pfam" id="PF12044">
    <property type="entry name" value="Metallopep"/>
    <property type="match status" value="1"/>
</dbReference>
<dbReference type="SUPFAM" id="SSF55486">
    <property type="entry name" value="Metalloproteases ('zincins'), catalytic domain"/>
    <property type="match status" value="1"/>
</dbReference>
<comment type="caution">
    <text evidence="2">The sequence shown here is derived from an EMBL/GenBank/DDBJ whole genome shotgun (WGS) entry which is preliminary data.</text>
</comment>
<dbReference type="Gene3D" id="2.100.10.30">
    <property type="entry name" value="Jacalin-like lectin domain"/>
    <property type="match status" value="1"/>
</dbReference>
<proteinExistence type="predicted"/>
<reference evidence="3" key="1">
    <citation type="journal article" date="2015" name="BMC Genomics">
        <title>Draft genome of a commonly misdiagnosed multidrug resistant pathogen Candida auris.</title>
        <authorList>
            <person name="Chatterjee S."/>
            <person name="Alampalli S.V."/>
            <person name="Nageshan R.K."/>
            <person name="Chettiar S.T."/>
            <person name="Joshi S."/>
            <person name="Tatu U.S."/>
        </authorList>
    </citation>
    <scope>NUCLEOTIDE SEQUENCE [LARGE SCALE GENOMIC DNA]</scope>
    <source>
        <strain evidence="3">6684</strain>
    </source>
</reference>
<protein>
    <recommendedName>
        <fullName evidence="1">Jacalin-type lectin domain-containing protein</fullName>
    </recommendedName>
</protein>
<dbReference type="SUPFAM" id="SSF51101">
    <property type="entry name" value="Mannose-binding lectins"/>
    <property type="match status" value="1"/>
</dbReference>
<dbReference type="PROSITE" id="PS51752">
    <property type="entry name" value="JACALIN_LECTIN"/>
    <property type="match status" value="1"/>
</dbReference>
<dbReference type="VEuPathDB" id="FungiDB:CJI97_005135"/>
<dbReference type="VEuPathDB" id="FungiDB:QG37_01199"/>
<dbReference type="PANTHER" id="PTHR21054">
    <property type="entry name" value="ZINC METALLOPROTEINASE-RELATED"/>
    <property type="match status" value="1"/>
</dbReference>
<dbReference type="GO" id="GO:0005737">
    <property type="term" value="C:cytoplasm"/>
    <property type="evidence" value="ECO:0007669"/>
    <property type="project" value="TreeGrafter"/>
</dbReference>
<dbReference type="VEuPathDB" id="FungiDB:CJJ07_000474"/>
<organism evidence="2 3">
    <name type="scientific">Candidozyma auris</name>
    <name type="common">Yeast</name>
    <name type="synonym">Candida auris</name>
    <dbReference type="NCBI Taxonomy" id="498019"/>
    <lineage>
        <taxon>Eukaryota</taxon>
        <taxon>Fungi</taxon>
        <taxon>Dikarya</taxon>
        <taxon>Ascomycota</taxon>
        <taxon>Saccharomycotina</taxon>
        <taxon>Pichiomycetes</taxon>
        <taxon>Metschnikowiaceae</taxon>
        <taxon>Candidozyma</taxon>
    </lineage>
</organism>